<dbReference type="UniPathway" id="UPA00124"/>
<proteinExistence type="inferred from homology"/>
<dbReference type="OrthoDB" id="9803892at2"/>
<accession>A0A378KVR6</accession>
<evidence type="ECO:0000256" key="6">
    <source>
        <dbReference type="RuleBase" id="RU364082"/>
    </source>
</evidence>
<dbReference type="EMBL" id="LNYR01000031">
    <property type="protein sequence ID" value="KTD47602.1"/>
    <property type="molecule type" value="Genomic_DNA"/>
</dbReference>
<dbReference type="RefSeq" id="WP_058474154.1">
    <property type="nucleotide sequence ID" value="NZ_CAAAIL010000001.1"/>
</dbReference>
<dbReference type="UniPathway" id="UPA00281"/>
<evidence type="ECO:0000256" key="3">
    <source>
        <dbReference type="ARBA" id="ARBA00012929"/>
    </source>
</evidence>
<dbReference type="CDD" id="cd05254">
    <property type="entry name" value="dTDP_HR_like_SDR_e"/>
    <property type="match status" value="1"/>
</dbReference>
<keyword evidence="6 9" id="KW-0560">Oxidoreductase</keyword>
<evidence type="ECO:0000259" key="7">
    <source>
        <dbReference type="Pfam" id="PF04321"/>
    </source>
</evidence>
<reference evidence="8 10" key="1">
    <citation type="submission" date="2015-11" db="EMBL/GenBank/DDBJ databases">
        <title>Genomic analysis of 38 Legionella species identifies large and diverse effector repertoires.</title>
        <authorList>
            <person name="Burstein D."/>
            <person name="Amaro F."/>
            <person name="Zusman T."/>
            <person name="Lifshitz Z."/>
            <person name="Cohen O."/>
            <person name="Gilbert J.A."/>
            <person name="Pupko T."/>
            <person name="Shuman H.A."/>
            <person name="Segal G."/>
        </authorList>
    </citation>
    <scope>NUCLEOTIDE SEQUENCE [LARGE SCALE GENOMIC DNA]</scope>
    <source>
        <strain evidence="8 10">ATCC 49507</strain>
    </source>
</reference>
<dbReference type="GO" id="GO:0009243">
    <property type="term" value="P:O antigen biosynthetic process"/>
    <property type="evidence" value="ECO:0007669"/>
    <property type="project" value="UniProtKB-UniPathway"/>
</dbReference>
<comment type="pathway">
    <text evidence="1 6">Carbohydrate biosynthesis; dTDP-L-rhamnose biosynthesis.</text>
</comment>
<dbReference type="InterPro" id="IPR029903">
    <property type="entry name" value="RmlD-like-bd"/>
</dbReference>
<evidence type="ECO:0000256" key="2">
    <source>
        <dbReference type="ARBA" id="ARBA00010944"/>
    </source>
</evidence>
<reference evidence="9 11" key="2">
    <citation type="submission" date="2018-06" db="EMBL/GenBank/DDBJ databases">
        <authorList>
            <consortium name="Pathogen Informatics"/>
            <person name="Doyle S."/>
        </authorList>
    </citation>
    <scope>NUCLEOTIDE SEQUENCE [LARGE SCALE GENOMIC DNA]</scope>
    <source>
        <strain evidence="9 11">NCTC12376</strain>
    </source>
</reference>
<dbReference type="PANTHER" id="PTHR10491:SF4">
    <property type="entry name" value="METHIONINE ADENOSYLTRANSFERASE 2 SUBUNIT BETA"/>
    <property type="match status" value="1"/>
</dbReference>
<gene>
    <name evidence="9" type="primary">rfbD</name>
    <name evidence="8" type="synonym">rmlD</name>
    <name evidence="8" type="ORF">Lqua_1995</name>
    <name evidence="9" type="ORF">NCTC12376_02464</name>
</gene>
<dbReference type="InterPro" id="IPR005913">
    <property type="entry name" value="dTDP_dehydrorham_reduct"/>
</dbReference>
<comment type="function">
    <text evidence="6">Catalyzes the reduction of dTDP-6-deoxy-L-lyxo-4-hexulose to yield dTDP-L-rhamnose.</text>
</comment>
<dbReference type="STRING" id="45072.Lqua_1995"/>
<keyword evidence="6" id="KW-0521">NADP</keyword>
<dbReference type="Proteomes" id="UP000054639">
    <property type="component" value="Unassembled WGS sequence"/>
</dbReference>
<evidence type="ECO:0000256" key="4">
    <source>
        <dbReference type="ARBA" id="ARBA00017099"/>
    </source>
</evidence>
<dbReference type="Pfam" id="PF04321">
    <property type="entry name" value="RmlD_sub_bind"/>
    <property type="match status" value="1"/>
</dbReference>
<comment type="similarity">
    <text evidence="2 6">Belongs to the dTDP-4-dehydrorhamnose reductase family.</text>
</comment>
<keyword evidence="10" id="KW-1185">Reference proteome</keyword>
<feature type="domain" description="RmlD-like substrate binding" evidence="7">
    <location>
        <begin position="1"/>
        <end position="290"/>
    </location>
</feature>
<dbReference type="GO" id="GO:0019305">
    <property type="term" value="P:dTDP-rhamnose biosynthetic process"/>
    <property type="evidence" value="ECO:0007669"/>
    <property type="project" value="UniProtKB-UniPathway"/>
</dbReference>
<comment type="cofactor">
    <cofactor evidence="6">
        <name>Mg(2+)</name>
        <dbReference type="ChEBI" id="CHEBI:18420"/>
    </cofactor>
    <text evidence="6">Binds 1 Mg(2+) ion per monomer.</text>
</comment>
<dbReference type="Gene3D" id="3.90.25.10">
    <property type="entry name" value="UDP-galactose 4-epimerase, domain 1"/>
    <property type="match status" value="1"/>
</dbReference>
<dbReference type="NCBIfam" id="TIGR01214">
    <property type="entry name" value="rmlD"/>
    <property type="match status" value="1"/>
</dbReference>
<evidence type="ECO:0000313" key="8">
    <source>
        <dbReference type="EMBL" id="KTD47602.1"/>
    </source>
</evidence>
<dbReference type="GO" id="GO:0008831">
    <property type="term" value="F:dTDP-4-dehydrorhamnose reductase activity"/>
    <property type="evidence" value="ECO:0007669"/>
    <property type="project" value="UniProtKB-EC"/>
</dbReference>
<evidence type="ECO:0000313" key="11">
    <source>
        <dbReference type="Proteomes" id="UP000254230"/>
    </source>
</evidence>
<dbReference type="EMBL" id="UGOW01000001">
    <property type="protein sequence ID" value="STY18643.1"/>
    <property type="molecule type" value="Genomic_DNA"/>
</dbReference>
<evidence type="ECO:0000313" key="10">
    <source>
        <dbReference type="Proteomes" id="UP000054639"/>
    </source>
</evidence>
<dbReference type="PANTHER" id="PTHR10491">
    <property type="entry name" value="DTDP-4-DEHYDRORHAMNOSE REDUCTASE"/>
    <property type="match status" value="1"/>
</dbReference>
<name>A0A378KVR6_9GAMM</name>
<protein>
    <recommendedName>
        <fullName evidence="4 6">dTDP-4-dehydrorhamnose reductase</fullName>
        <ecNumber evidence="3 6">1.1.1.133</ecNumber>
    </recommendedName>
</protein>
<dbReference type="SUPFAM" id="SSF51735">
    <property type="entry name" value="NAD(P)-binding Rossmann-fold domains"/>
    <property type="match status" value="1"/>
</dbReference>
<dbReference type="InterPro" id="IPR036291">
    <property type="entry name" value="NAD(P)-bd_dom_sf"/>
</dbReference>
<evidence type="ECO:0000256" key="5">
    <source>
        <dbReference type="ARBA" id="ARBA00048200"/>
    </source>
</evidence>
<dbReference type="Gene3D" id="3.40.50.720">
    <property type="entry name" value="NAD(P)-binding Rossmann-like Domain"/>
    <property type="match status" value="1"/>
</dbReference>
<organism evidence="9 11">
    <name type="scientific">Legionella quateirensis</name>
    <dbReference type="NCBI Taxonomy" id="45072"/>
    <lineage>
        <taxon>Bacteria</taxon>
        <taxon>Pseudomonadati</taxon>
        <taxon>Pseudomonadota</taxon>
        <taxon>Gammaproteobacteria</taxon>
        <taxon>Legionellales</taxon>
        <taxon>Legionellaceae</taxon>
        <taxon>Legionella</taxon>
    </lineage>
</organism>
<comment type="catalytic activity">
    <reaction evidence="5 6">
        <text>dTDP-beta-L-rhamnose + NADP(+) = dTDP-4-dehydro-beta-L-rhamnose + NADPH + H(+)</text>
        <dbReference type="Rhea" id="RHEA:21796"/>
        <dbReference type="ChEBI" id="CHEBI:15378"/>
        <dbReference type="ChEBI" id="CHEBI:57510"/>
        <dbReference type="ChEBI" id="CHEBI:57783"/>
        <dbReference type="ChEBI" id="CHEBI:58349"/>
        <dbReference type="ChEBI" id="CHEBI:62830"/>
        <dbReference type="EC" id="1.1.1.133"/>
    </reaction>
</comment>
<evidence type="ECO:0000313" key="9">
    <source>
        <dbReference type="EMBL" id="STY18643.1"/>
    </source>
</evidence>
<dbReference type="EC" id="1.1.1.133" evidence="3 6"/>
<dbReference type="AlphaFoldDB" id="A0A378KVR6"/>
<dbReference type="Proteomes" id="UP000254230">
    <property type="component" value="Unassembled WGS sequence"/>
</dbReference>
<sequence length="302" mass="33862">MKLLITGANGQVGSELIKAFASTNHEIIASTRQELDCTNIDDVSTFLTANRPDLIINAAAYTAVDKAEDEACLAETVNADFVNELAAYCLHWNIPLIHLSTDYVFDGLKHDSYSEQDSTNPQGAYAKSKLCGEQFITSMLTEYIILRVSWVFGVSGSNFVKTIVKLASSREELNIVADQKGRPTAARDIARVIVEIVGKIDCPSFNQWGIYHYAGQGDTTWYEFARVFIDMVKDSNTNLNLARLNPITTEQYPTKAKRPKNSILNTTRIERTLGIECHEWKKYLPEVIDSIITKEETHELSR</sequence>
<evidence type="ECO:0000256" key="1">
    <source>
        <dbReference type="ARBA" id="ARBA00004781"/>
    </source>
</evidence>